<reference evidence="2" key="1">
    <citation type="journal article" date="2022" name="bioRxiv">
        <title>Sequencing and chromosome-scale assembly of the giantPleurodeles waltlgenome.</title>
        <authorList>
            <person name="Brown T."/>
            <person name="Elewa A."/>
            <person name="Iarovenko S."/>
            <person name="Subramanian E."/>
            <person name="Araus A.J."/>
            <person name="Petzold A."/>
            <person name="Susuki M."/>
            <person name="Suzuki K.-i.T."/>
            <person name="Hayashi T."/>
            <person name="Toyoda A."/>
            <person name="Oliveira C."/>
            <person name="Osipova E."/>
            <person name="Leigh N.D."/>
            <person name="Simon A."/>
            <person name="Yun M.H."/>
        </authorList>
    </citation>
    <scope>NUCLEOTIDE SEQUENCE</scope>
    <source>
        <strain evidence="2">20211129_DDA</strain>
        <tissue evidence="2">Liver</tissue>
    </source>
</reference>
<dbReference type="EMBL" id="JANPWB010000005">
    <property type="protein sequence ID" value="KAJ1187550.1"/>
    <property type="molecule type" value="Genomic_DNA"/>
</dbReference>
<proteinExistence type="predicted"/>
<gene>
    <name evidence="2" type="ORF">NDU88_004325</name>
</gene>
<protein>
    <submittedName>
        <fullName evidence="2">Uncharacterized protein</fullName>
    </submittedName>
</protein>
<evidence type="ECO:0000313" key="3">
    <source>
        <dbReference type="Proteomes" id="UP001066276"/>
    </source>
</evidence>
<evidence type="ECO:0000256" key="1">
    <source>
        <dbReference type="SAM" id="MobiDB-lite"/>
    </source>
</evidence>
<comment type="caution">
    <text evidence="2">The sequence shown here is derived from an EMBL/GenBank/DDBJ whole genome shotgun (WGS) entry which is preliminary data.</text>
</comment>
<keyword evidence="3" id="KW-1185">Reference proteome</keyword>
<sequence length="79" mass="9082">MLQLPGYRPFIPRTRHNGDSSPCHHTSPLMGLDGVKSCGLPVGTGKINTEAKQRSGWRQIMRSPRWYWKNKHRSKTKPQ</sequence>
<dbReference type="AlphaFoldDB" id="A0AAV7UF09"/>
<organism evidence="2 3">
    <name type="scientific">Pleurodeles waltl</name>
    <name type="common">Iberian ribbed newt</name>
    <dbReference type="NCBI Taxonomy" id="8319"/>
    <lineage>
        <taxon>Eukaryota</taxon>
        <taxon>Metazoa</taxon>
        <taxon>Chordata</taxon>
        <taxon>Craniata</taxon>
        <taxon>Vertebrata</taxon>
        <taxon>Euteleostomi</taxon>
        <taxon>Amphibia</taxon>
        <taxon>Batrachia</taxon>
        <taxon>Caudata</taxon>
        <taxon>Salamandroidea</taxon>
        <taxon>Salamandridae</taxon>
        <taxon>Pleurodelinae</taxon>
        <taxon>Pleurodeles</taxon>
    </lineage>
</organism>
<dbReference type="Proteomes" id="UP001066276">
    <property type="component" value="Chromosome 3_1"/>
</dbReference>
<name>A0AAV7UF09_PLEWA</name>
<evidence type="ECO:0000313" key="2">
    <source>
        <dbReference type="EMBL" id="KAJ1187550.1"/>
    </source>
</evidence>
<feature type="region of interest" description="Disordered" evidence="1">
    <location>
        <begin position="1"/>
        <end position="24"/>
    </location>
</feature>
<accession>A0AAV7UF09</accession>